<dbReference type="SUPFAM" id="SSF55781">
    <property type="entry name" value="GAF domain-like"/>
    <property type="match status" value="2"/>
</dbReference>
<dbReference type="FunFam" id="3.30.70.270:FF:000001">
    <property type="entry name" value="Diguanylate cyclase domain protein"/>
    <property type="match status" value="1"/>
</dbReference>
<feature type="domain" description="EAL" evidence="1">
    <location>
        <begin position="519"/>
        <end position="776"/>
    </location>
</feature>
<evidence type="ECO:0000259" key="1">
    <source>
        <dbReference type="PROSITE" id="PS50883"/>
    </source>
</evidence>
<dbReference type="InterPro" id="IPR003018">
    <property type="entry name" value="GAF"/>
</dbReference>
<dbReference type="Proteomes" id="UP000000268">
    <property type="component" value="Chromosome"/>
</dbReference>
<dbReference type="InterPro" id="IPR029787">
    <property type="entry name" value="Nucleotide_cyclase"/>
</dbReference>
<feature type="domain" description="GGDEF" evidence="2">
    <location>
        <begin position="377"/>
        <end position="510"/>
    </location>
</feature>
<evidence type="ECO:0000259" key="2">
    <source>
        <dbReference type="PROSITE" id="PS50887"/>
    </source>
</evidence>
<accession>B0CC56</accession>
<dbReference type="PANTHER" id="PTHR44757">
    <property type="entry name" value="DIGUANYLATE CYCLASE DGCP"/>
    <property type="match status" value="1"/>
</dbReference>
<dbReference type="SUPFAM" id="SSF141868">
    <property type="entry name" value="EAL domain-like"/>
    <property type="match status" value="1"/>
</dbReference>
<dbReference type="InterPro" id="IPR000160">
    <property type="entry name" value="GGDEF_dom"/>
</dbReference>
<dbReference type="OrthoDB" id="425396at2"/>
<dbReference type="eggNOG" id="COG5001">
    <property type="taxonomic scope" value="Bacteria"/>
</dbReference>
<dbReference type="SMART" id="SM00065">
    <property type="entry name" value="GAF"/>
    <property type="match status" value="2"/>
</dbReference>
<dbReference type="HOGENOM" id="CLU_000445_70_34_3"/>
<dbReference type="Pfam" id="PF00990">
    <property type="entry name" value="GGDEF"/>
    <property type="match status" value="1"/>
</dbReference>
<protein>
    <submittedName>
        <fullName evidence="3">Diguanylate cyclase/phosphodiesterase with GAF domain</fullName>
    </submittedName>
</protein>
<dbReference type="RefSeq" id="WP_012161199.1">
    <property type="nucleotide sequence ID" value="NC_009925.1"/>
</dbReference>
<dbReference type="NCBIfam" id="TIGR00254">
    <property type="entry name" value="GGDEF"/>
    <property type="match status" value="1"/>
</dbReference>
<dbReference type="InterPro" id="IPR029016">
    <property type="entry name" value="GAF-like_dom_sf"/>
</dbReference>
<dbReference type="SMART" id="SM00267">
    <property type="entry name" value="GGDEF"/>
    <property type="match status" value="1"/>
</dbReference>
<keyword evidence="4" id="KW-1185">Reference proteome</keyword>
<gene>
    <name evidence="3" type="ordered locus">AM1_0548</name>
</gene>
<evidence type="ECO:0000313" key="3">
    <source>
        <dbReference type="EMBL" id="ABW25598.1"/>
    </source>
</evidence>
<dbReference type="SMART" id="SM00052">
    <property type="entry name" value="EAL"/>
    <property type="match status" value="1"/>
</dbReference>
<evidence type="ECO:0000313" key="4">
    <source>
        <dbReference type="Proteomes" id="UP000000268"/>
    </source>
</evidence>
<dbReference type="PROSITE" id="PS50887">
    <property type="entry name" value="GGDEF"/>
    <property type="match status" value="1"/>
</dbReference>
<dbReference type="AlphaFoldDB" id="B0CC56"/>
<proteinExistence type="predicted"/>
<dbReference type="eggNOG" id="COG2203">
    <property type="taxonomic scope" value="Bacteria"/>
</dbReference>
<dbReference type="KEGG" id="amr:AM1_0548"/>
<name>B0CC56_ACAM1</name>
<organism evidence="3 4">
    <name type="scientific">Acaryochloris marina (strain MBIC 11017)</name>
    <dbReference type="NCBI Taxonomy" id="329726"/>
    <lineage>
        <taxon>Bacteria</taxon>
        <taxon>Bacillati</taxon>
        <taxon>Cyanobacteriota</taxon>
        <taxon>Cyanophyceae</taxon>
        <taxon>Acaryochloridales</taxon>
        <taxon>Acaryochloridaceae</taxon>
        <taxon>Acaryochloris</taxon>
    </lineage>
</organism>
<dbReference type="InterPro" id="IPR052155">
    <property type="entry name" value="Biofilm_reg_signaling"/>
</dbReference>
<dbReference type="Gene3D" id="3.30.70.270">
    <property type="match status" value="1"/>
</dbReference>
<dbReference type="EMBL" id="CP000828">
    <property type="protein sequence ID" value="ABW25598.1"/>
    <property type="molecule type" value="Genomic_DNA"/>
</dbReference>
<dbReference type="CDD" id="cd01948">
    <property type="entry name" value="EAL"/>
    <property type="match status" value="1"/>
</dbReference>
<dbReference type="Pfam" id="PF00563">
    <property type="entry name" value="EAL"/>
    <property type="match status" value="1"/>
</dbReference>
<dbReference type="InterPro" id="IPR035919">
    <property type="entry name" value="EAL_sf"/>
</dbReference>
<dbReference type="Gene3D" id="3.20.20.450">
    <property type="entry name" value="EAL domain"/>
    <property type="match status" value="1"/>
</dbReference>
<sequence>MNDFATNPLDRQSELTELGQKALSGFSLTDLYLDAIALMSHHLPISDCSLWQVLSDSNTLRLVAKQKASLLGDSTDIDSRDYPWLQTLMQTGQTAVIARQSEQLPLTQPHGISGLCIPIPGPDRPLGLLEILTPDPQNWNKEDRNFVNCVAQVLATAIQRKRSEMLLQTQTQILENVATGQGLDAILNSLCLLIESQSPGTVCSILLRDAHQPELRMGAGPSLSSEVAAAFDHLIIAENAGSCGTAAFRGQAVYVEDTQRDPVWVDFREFAQQHNILACWSTPFFSQSGDLLGTFALSHQVPCSPTAHHLNIIKTATHLASIAMEGHRTAEQLKQKALFDNLTGLPSRDYFYEQLQRKLQQVQRQQLEGYSRQAELCHFAILFLDVDHFKLVNDSLGHSVGDQLLVAIAQQLKESLRPQDLLARLGGDEFAILLDGVVNHQQAHKIVQRIQRSLAKPLKLNQQEVFTSVSIGITHSTSLYQHPEELLRDADTAMYRAKAHGRGGYVVFDETMHKQVRSRLWLGNSLRYAVKAIEQGQNPFLLQYQPIFCLRQQRLIGFEALLRWHHPQQGLISPEKFIPVAEETGLIIPLGQWVLKAACQQLAVWEQEFSVPLTMSINVSSQQFLQPNFVQSVESLMQSHQLAGHHLKLEITETVLMESTHYVTDRLEQLQNLGISLSLDDFGTGYSSLNYLYNLPINTLKIDRSFVWGIGQGQDQIVKTIIALAHGLEMNVVAEGIETIEQMQYLHTLGCELGQGYWFARPLQPEAAQQVIATLSSPMSLSLPIAE</sequence>
<dbReference type="InterPro" id="IPR043128">
    <property type="entry name" value="Rev_trsase/Diguanyl_cyclase"/>
</dbReference>
<reference evidence="3 4" key="1">
    <citation type="journal article" date="2008" name="Proc. Natl. Acad. Sci. U.S.A.">
        <title>Niche adaptation and genome expansion in the chlorophyll d-producing cyanobacterium Acaryochloris marina.</title>
        <authorList>
            <person name="Swingley W.D."/>
            <person name="Chen M."/>
            <person name="Cheung P.C."/>
            <person name="Conrad A.L."/>
            <person name="Dejesa L.C."/>
            <person name="Hao J."/>
            <person name="Honchak B.M."/>
            <person name="Karbach L.E."/>
            <person name="Kurdoglu A."/>
            <person name="Lahiri S."/>
            <person name="Mastrian S.D."/>
            <person name="Miyashita H."/>
            <person name="Page L."/>
            <person name="Ramakrishna P."/>
            <person name="Satoh S."/>
            <person name="Sattley W.M."/>
            <person name="Shimada Y."/>
            <person name="Taylor H.L."/>
            <person name="Tomo T."/>
            <person name="Tsuchiya T."/>
            <person name="Wang Z.T."/>
            <person name="Raymond J."/>
            <person name="Mimuro M."/>
            <person name="Blankenship R.E."/>
            <person name="Touchman J.W."/>
        </authorList>
    </citation>
    <scope>NUCLEOTIDE SEQUENCE [LARGE SCALE GENOMIC DNA]</scope>
    <source>
        <strain evidence="4">MBIC 11017</strain>
    </source>
</reference>
<dbReference type="STRING" id="329726.AM1_0548"/>
<dbReference type="PANTHER" id="PTHR44757:SF2">
    <property type="entry name" value="BIOFILM ARCHITECTURE MAINTENANCE PROTEIN MBAA"/>
    <property type="match status" value="1"/>
</dbReference>
<dbReference type="InterPro" id="IPR001633">
    <property type="entry name" value="EAL_dom"/>
</dbReference>
<dbReference type="SUPFAM" id="SSF55073">
    <property type="entry name" value="Nucleotide cyclase"/>
    <property type="match status" value="1"/>
</dbReference>
<dbReference type="Pfam" id="PF13185">
    <property type="entry name" value="GAF_2"/>
    <property type="match status" value="1"/>
</dbReference>
<dbReference type="CDD" id="cd01949">
    <property type="entry name" value="GGDEF"/>
    <property type="match status" value="1"/>
</dbReference>
<dbReference type="Gene3D" id="3.30.450.40">
    <property type="match status" value="2"/>
</dbReference>
<dbReference type="PROSITE" id="PS50883">
    <property type="entry name" value="EAL"/>
    <property type="match status" value="1"/>
</dbReference>
<dbReference type="Pfam" id="PF13492">
    <property type="entry name" value="GAF_3"/>
    <property type="match status" value="1"/>
</dbReference>